<comment type="caution">
    <text evidence="1">The sequence shown here is derived from an EMBL/GenBank/DDBJ whole genome shotgun (WGS) entry which is preliminary data.</text>
</comment>
<protein>
    <submittedName>
        <fullName evidence="1">Uncharacterized protein</fullName>
    </submittedName>
</protein>
<reference evidence="1 2" key="1">
    <citation type="submission" date="2016-10" db="EMBL/GenBank/DDBJ databases">
        <title>Genome sequence of the basidiomycete white-rot fungus Trametes pubescens.</title>
        <authorList>
            <person name="Makela M.R."/>
            <person name="Granchi Z."/>
            <person name="Peng M."/>
            <person name="De Vries R.P."/>
            <person name="Grigoriev I."/>
            <person name="Riley R."/>
            <person name="Hilden K."/>
        </authorList>
    </citation>
    <scope>NUCLEOTIDE SEQUENCE [LARGE SCALE GENOMIC DNA]</scope>
    <source>
        <strain evidence="1 2">FBCC735</strain>
    </source>
</reference>
<evidence type="ECO:0000313" key="2">
    <source>
        <dbReference type="Proteomes" id="UP000184267"/>
    </source>
</evidence>
<sequence length="96" mass="9839">MQAQHLGIWAAPPRATSSRAQCTRRSVPVGLYGGAPSTGMPSGGEALREMRLRSVPRGATRPNRTSSLGSVPVVGVPVGESIGSAVFATALLRSPS</sequence>
<gene>
    <name evidence="1" type="ORF">TRAPUB_9462</name>
</gene>
<keyword evidence="2" id="KW-1185">Reference proteome</keyword>
<name>A0A1M2W299_TRAPU</name>
<proteinExistence type="predicted"/>
<dbReference type="Proteomes" id="UP000184267">
    <property type="component" value="Unassembled WGS sequence"/>
</dbReference>
<evidence type="ECO:0000313" key="1">
    <source>
        <dbReference type="EMBL" id="OJT13978.1"/>
    </source>
</evidence>
<accession>A0A1M2W299</accession>
<dbReference type="EMBL" id="MNAD01000344">
    <property type="protein sequence ID" value="OJT13978.1"/>
    <property type="molecule type" value="Genomic_DNA"/>
</dbReference>
<organism evidence="1 2">
    <name type="scientific">Trametes pubescens</name>
    <name type="common">White-rot fungus</name>
    <dbReference type="NCBI Taxonomy" id="154538"/>
    <lineage>
        <taxon>Eukaryota</taxon>
        <taxon>Fungi</taxon>
        <taxon>Dikarya</taxon>
        <taxon>Basidiomycota</taxon>
        <taxon>Agaricomycotina</taxon>
        <taxon>Agaricomycetes</taxon>
        <taxon>Polyporales</taxon>
        <taxon>Polyporaceae</taxon>
        <taxon>Trametes</taxon>
    </lineage>
</organism>
<dbReference type="AlphaFoldDB" id="A0A1M2W299"/>